<dbReference type="Pfam" id="PF00107">
    <property type="entry name" value="ADH_zinc_N"/>
    <property type="match status" value="1"/>
</dbReference>
<dbReference type="Gene3D" id="3.90.180.10">
    <property type="entry name" value="Medium-chain alcohol dehydrogenases, catalytic domain"/>
    <property type="match status" value="1"/>
</dbReference>
<dbReference type="SUPFAM" id="SSF51735">
    <property type="entry name" value="NAD(P)-binding Rossmann-fold domains"/>
    <property type="match status" value="1"/>
</dbReference>
<dbReference type="GeneID" id="55966534"/>
<dbReference type="InterPro" id="IPR013149">
    <property type="entry name" value="ADH-like_C"/>
</dbReference>
<dbReference type="SUPFAM" id="SSF50129">
    <property type="entry name" value="GroES-like"/>
    <property type="match status" value="1"/>
</dbReference>
<dbReference type="Gene3D" id="3.40.50.720">
    <property type="entry name" value="NAD(P)-binding Rossmann-like Domain"/>
    <property type="match status" value="1"/>
</dbReference>
<dbReference type="AlphaFoldDB" id="A0A9P4Z3I2"/>
<feature type="domain" description="Enoyl reductase (ER)" evidence="1">
    <location>
        <begin position="16"/>
        <end position="352"/>
    </location>
</feature>
<keyword evidence="3" id="KW-1185">Reference proteome</keyword>
<dbReference type="PANTHER" id="PTHR45033">
    <property type="match status" value="1"/>
</dbReference>
<evidence type="ECO:0000259" key="1">
    <source>
        <dbReference type="SMART" id="SM00829"/>
    </source>
</evidence>
<dbReference type="InterPro" id="IPR052711">
    <property type="entry name" value="Zinc_ADH-like"/>
</dbReference>
<organism evidence="2 3">
    <name type="scientific">Geosmithia morbida</name>
    <dbReference type="NCBI Taxonomy" id="1094350"/>
    <lineage>
        <taxon>Eukaryota</taxon>
        <taxon>Fungi</taxon>
        <taxon>Dikarya</taxon>
        <taxon>Ascomycota</taxon>
        <taxon>Pezizomycotina</taxon>
        <taxon>Sordariomycetes</taxon>
        <taxon>Hypocreomycetidae</taxon>
        <taxon>Hypocreales</taxon>
        <taxon>Bionectriaceae</taxon>
        <taxon>Geosmithia</taxon>
    </lineage>
</organism>
<dbReference type="InterPro" id="IPR036291">
    <property type="entry name" value="NAD(P)-bd_dom_sf"/>
</dbReference>
<evidence type="ECO:0000313" key="2">
    <source>
        <dbReference type="EMBL" id="KAF4126568.1"/>
    </source>
</evidence>
<dbReference type="InterPro" id="IPR013154">
    <property type="entry name" value="ADH-like_N"/>
</dbReference>
<dbReference type="InterPro" id="IPR020843">
    <property type="entry name" value="ER"/>
</dbReference>
<dbReference type="FunFam" id="3.40.50.720:FF:000481">
    <property type="entry name" value="Alcohol dehydrogenase, variant"/>
    <property type="match status" value="1"/>
</dbReference>
<reference evidence="2" key="1">
    <citation type="submission" date="2020-03" db="EMBL/GenBank/DDBJ databases">
        <title>Site-based positive gene gene selection in Geosmithia morbida across the United States reveals a broad range of putative effectors and factors for local host and environmental adapation.</title>
        <authorList>
            <person name="Onufrak A."/>
            <person name="Murdoch R.W."/>
            <person name="Gazis R."/>
            <person name="Huff M."/>
            <person name="Staton M."/>
            <person name="Klingeman W."/>
            <person name="Hadziabdic D."/>
        </authorList>
    </citation>
    <scope>NUCLEOTIDE SEQUENCE</scope>
    <source>
        <strain evidence="2">1262</strain>
    </source>
</reference>
<dbReference type="EMBL" id="JAANYQ010000001">
    <property type="protein sequence ID" value="KAF4126568.1"/>
    <property type="molecule type" value="Genomic_DNA"/>
</dbReference>
<dbReference type="GO" id="GO:0016491">
    <property type="term" value="F:oxidoreductase activity"/>
    <property type="evidence" value="ECO:0007669"/>
    <property type="project" value="InterPro"/>
</dbReference>
<dbReference type="PANTHER" id="PTHR45033:SF3">
    <property type="entry name" value="DEHYDROGENASE, PUTATIVE (AFU_ORTHOLOGUE AFUA_2G13270)-RELATED"/>
    <property type="match status" value="1"/>
</dbReference>
<dbReference type="Pfam" id="PF08240">
    <property type="entry name" value="ADH_N"/>
    <property type="match status" value="1"/>
</dbReference>
<accession>A0A9P4Z3I2</accession>
<dbReference type="InterPro" id="IPR011032">
    <property type="entry name" value="GroES-like_sf"/>
</dbReference>
<dbReference type="OrthoDB" id="449487at2759"/>
<comment type="caution">
    <text evidence="2">The sequence shown here is derived from an EMBL/GenBank/DDBJ whole genome shotgun (WGS) entry which is preliminary data.</text>
</comment>
<dbReference type="Proteomes" id="UP000749293">
    <property type="component" value="Unassembled WGS sequence"/>
</dbReference>
<sequence length="684" mass="70699">MSRVLHLKQVPGKPGEVYYPLQIRKVPIPQPGQGQVLVRMSAAALNHRDLFIRHHQYPAISFDDAMLADGSGTVASVGPGTTRGWKEGQAVILTPMRGWESDAAGPEGGGQAFSVTGSSRLTPVGTAQDYVVVDEAEVEASPPHLSAAEAAALPLVGLTGWRALVTKAGEAAVSSPGRNVLVTGIGGGVALQVLQLAVAMGAKVYVTSGDAGKIDRAAAMGASGGVLYREKGWDGKLRAMLPAGRPFLDAVIDGAGGDIVGRAARLLRPGGVIAQYGMTAGPKMDWSMGAVLANIDLKGTTMGSRREFRDMVAFVTEHGIRPIVSRVVAGLDNLPAIDGLFDDMERGKQRLLALLGRPVASLLGGHKLCLALLVLVGLLDLLLLHALVLGGPVLCALGEEVLAGLDLDVELALLGGGGEGGVDLLGLVRDIEGLAAVAERLPAEVGEEAIPALVGEVGVLCELPLDHELLDVVDGVDVCHAVLDDAAYLLEALVGPHGRDGVAVDEDVGLGQELEGLEGRAVGAQDALSALDEALLAVDQVADLDDVARHAVVQDLDGLRGRHAALIRSRAFRIAAGSNVLRVVLTVMLPSTRSSVQAMPCFSSDLVTSGHASFRYTSRYLGNRVANDDSSANVPPTLSFGVNASTFHLSMSPVSHGFSFLCVDGIVMCVRDGGGGGGGGCYST</sequence>
<gene>
    <name evidence="2" type="ORF">GMORB2_0304</name>
</gene>
<evidence type="ECO:0000313" key="3">
    <source>
        <dbReference type="Proteomes" id="UP000749293"/>
    </source>
</evidence>
<proteinExistence type="predicted"/>
<name>A0A9P4Z3I2_9HYPO</name>
<dbReference type="SMART" id="SM00829">
    <property type="entry name" value="PKS_ER"/>
    <property type="match status" value="1"/>
</dbReference>
<protein>
    <submittedName>
        <fullName evidence="2">Zinc-binding dehydrogenase</fullName>
    </submittedName>
</protein>
<dbReference type="RefSeq" id="XP_035325220.1">
    <property type="nucleotide sequence ID" value="XM_035462290.1"/>
</dbReference>